<dbReference type="AlphaFoldDB" id="A0A3M6TVT8"/>
<evidence type="ECO:0000313" key="2">
    <source>
        <dbReference type="EMBL" id="RMX45389.1"/>
    </source>
</evidence>
<dbReference type="EMBL" id="RCHS01002836">
    <property type="protein sequence ID" value="RMX45389.1"/>
    <property type="molecule type" value="Genomic_DNA"/>
</dbReference>
<proteinExistence type="predicted"/>
<reference evidence="2 3" key="1">
    <citation type="journal article" date="2018" name="Sci. Rep.">
        <title>Comparative analysis of the Pocillopora damicornis genome highlights role of immune system in coral evolution.</title>
        <authorList>
            <person name="Cunning R."/>
            <person name="Bay R.A."/>
            <person name="Gillette P."/>
            <person name="Baker A.C."/>
            <person name="Traylor-Knowles N."/>
        </authorList>
    </citation>
    <scope>NUCLEOTIDE SEQUENCE [LARGE SCALE GENOMIC DNA]</scope>
    <source>
        <strain evidence="2">RSMAS</strain>
        <tissue evidence="2">Whole animal</tissue>
    </source>
</reference>
<dbReference type="OrthoDB" id="5979063at2759"/>
<dbReference type="Proteomes" id="UP000275408">
    <property type="component" value="Unassembled WGS sequence"/>
</dbReference>
<dbReference type="Pfam" id="PF18738">
    <property type="entry name" value="HEPN_DZIP3"/>
    <property type="match status" value="1"/>
</dbReference>
<comment type="caution">
    <text evidence="2">The sequence shown here is derived from an EMBL/GenBank/DDBJ whole genome shotgun (WGS) entry which is preliminary data.</text>
</comment>
<dbReference type="InterPro" id="IPR041249">
    <property type="entry name" value="HEPN_DZIP3"/>
</dbReference>
<protein>
    <recommendedName>
        <fullName evidence="1">DZIP3-like HEPN domain-containing protein</fullName>
    </recommendedName>
</protein>
<evidence type="ECO:0000313" key="3">
    <source>
        <dbReference type="Proteomes" id="UP000275408"/>
    </source>
</evidence>
<gene>
    <name evidence="2" type="ORF">pdam_00000779</name>
</gene>
<organism evidence="2 3">
    <name type="scientific">Pocillopora damicornis</name>
    <name type="common">Cauliflower coral</name>
    <name type="synonym">Millepora damicornis</name>
    <dbReference type="NCBI Taxonomy" id="46731"/>
    <lineage>
        <taxon>Eukaryota</taxon>
        <taxon>Metazoa</taxon>
        <taxon>Cnidaria</taxon>
        <taxon>Anthozoa</taxon>
        <taxon>Hexacorallia</taxon>
        <taxon>Scleractinia</taxon>
        <taxon>Astrocoeniina</taxon>
        <taxon>Pocilloporidae</taxon>
        <taxon>Pocillopora</taxon>
    </lineage>
</organism>
<feature type="domain" description="DZIP3-like HEPN" evidence="1">
    <location>
        <begin position="49"/>
        <end position="194"/>
    </location>
</feature>
<keyword evidence="3" id="KW-1185">Reference proteome</keyword>
<sequence>MATAFATANQELRSTFENENYQRLSRLIMRAGTELLRAQFDSFYPPSSLANKLSEFATKQKLLHVLLKPQRDLVYPATGLFGESRDFDISLLSQLLKTLCSTQLPPLRSGWDRPPSRDDFSLTADIVRIKFYRNDIIHKFHSGELSDAEFCSLWDEIKIVLLRIASHISAEAKLEWEEAINKLRHDPLTPEAARNAEELQEMYQKDTDTKELLAQVVRQLQDVKNQNEQIRKLVTNRAGSSSAEGGGRFKEEIVLL</sequence>
<name>A0A3M6TVT8_POCDA</name>
<evidence type="ECO:0000259" key="1">
    <source>
        <dbReference type="Pfam" id="PF18738"/>
    </source>
</evidence>
<accession>A0A3M6TVT8</accession>